<protein>
    <submittedName>
        <fullName evidence="1">Uncharacterized protein</fullName>
    </submittedName>
</protein>
<gene>
    <name evidence="1" type="ORF">OS493_009038</name>
</gene>
<dbReference type="AlphaFoldDB" id="A0A9W9ZFI6"/>
<name>A0A9W9ZFI6_9CNID</name>
<dbReference type="EMBL" id="MU826353">
    <property type="protein sequence ID" value="KAJ7380571.1"/>
    <property type="molecule type" value="Genomic_DNA"/>
</dbReference>
<comment type="caution">
    <text evidence="1">The sequence shown here is derived from an EMBL/GenBank/DDBJ whole genome shotgun (WGS) entry which is preliminary data.</text>
</comment>
<proteinExistence type="predicted"/>
<reference evidence="1" key="1">
    <citation type="submission" date="2023-01" db="EMBL/GenBank/DDBJ databases">
        <title>Genome assembly of the deep-sea coral Lophelia pertusa.</title>
        <authorList>
            <person name="Herrera S."/>
            <person name="Cordes E."/>
        </authorList>
    </citation>
    <scope>NUCLEOTIDE SEQUENCE</scope>
    <source>
        <strain evidence="1">USNM1676648</strain>
        <tissue evidence="1">Polyp</tissue>
    </source>
</reference>
<accession>A0A9W9ZFI6</accession>
<evidence type="ECO:0000313" key="1">
    <source>
        <dbReference type="EMBL" id="KAJ7380571.1"/>
    </source>
</evidence>
<sequence>MWSIVPELPSLPYGSLQDRRQRFYRQQVESLFGDISDYAIDSDDRIIESLVRDYNLTKDKELAKEARKRKSDLKEKIKIGDSFKSSFIPMEGTNVANRVETA</sequence>
<dbReference type="Proteomes" id="UP001163046">
    <property type="component" value="Unassembled WGS sequence"/>
</dbReference>
<evidence type="ECO:0000313" key="2">
    <source>
        <dbReference type="Proteomes" id="UP001163046"/>
    </source>
</evidence>
<organism evidence="1 2">
    <name type="scientific">Desmophyllum pertusum</name>
    <dbReference type="NCBI Taxonomy" id="174260"/>
    <lineage>
        <taxon>Eukaryota</taxon>
        <taxon>Metazoa</taxon>
        <taxon>Cnidaria</taxon>
        <taxon>Anthozoa</taxon>
        <taxon>Hexacorallia</taxon>
        <taxon>Scleractinia</taxon>
        <taxon>Caryophylliina</taxon>
        <taxon>Caryophylliidae</taxon>
        <taxon>Desmophyllum</taxon>
    </lineage>
</organism>
<keyword evidence="2" id="KW-1185">Reference proteome</keyword>